<protein>
    <submittedName>
        <fullName evidence="3">Uncharacterized protein</fullName>
    </submittedName>
</protein>
<reference evidence="3 4" key="1">
    <citation type="submission" date="2017-06" db="EMBL/GenBank/DDBJ databases">
        <title>Ant-infecting Ophiocordyceps genomes reveal a high diversity of potential behavioral manipulation genes and a possible major role for enterotoxins.</title>
        <authorList>
            <person name="De Bekker C."/>
            <person name="Evans H.C."/>
            <person name="Brachmann A."/>
            <person name="Hughes D.P."/>
        </authorList>
    </citation>
    <scope>NUCLEOTIDE SEQUENCE [LARGE SCALE GENOMIC DNA]</scope>
    <source>
        <strain evidence="3 4">Map16</strain>
    </source>
</reference>
<organism evidence="3 4">
    <name type="scientific">Ophiocordyceps camponoti-rufipedis</name>
    <dbReference type="NCBI Taxonomy" id="2004952"/>
    <lineage>
        <taxon>Eukaryota</taxon>
        <taxon>Fungi</taxon>
        <taxon>Dikarya</taxon>
        <taxon>Ascomycota</taxon>
        <taxon>Pezizomycotina</taxon>
        <taxon>Sordariomycetes</taxon>
        <taxon>Hypocreomycetidae</taxon>
        <taxon>Hypocreales</taxon>
        <taxon>Ophiocordycipitaceae</taxon>
        <taxon>Ophiocordyceps</taxon>
    </lineage>
</organism>
<feature type="signal peptide" evidence="2">
    <location>
        <begin position="1"/>
        <end position="19"/>
    </location>
</feature>
<comment type="caution">
    <text evidence="3">The sequence shown here is derived from an EMBL/GenBank/DDBJ whole genome shotgun (WGS) entry which is preliminary data.</text>
</comment>
<gene>
    <name evidence="3" type="ORF">CDD80_1378</name>
</gene>
<feature type="region of interest" description="Disordered" evidence="1">
    <location>
        <begin position="80"/>
        <end position="184"/>
    </location>
</feature>
<proteinExistence type="predicted"/>
<name>A0A2C5Z9S4_9HYPO</name>
<feature type="chain" id="PRO_5012586905" evidence="2">
    <location>
        <begin position="20"/>
        <end position="184"/>
    </location>
</feature>
<dbReference type="OrthoDB" id="4927619at2759"/>
<evidence type="ECO:0000256" key="1">
    <source>
        <dbReference type="SAM" id="MobiDB-lite"/>
    </source>
</evidence>
<evidence type="ECO:0000313" key="3">
    <source>
        <dbReference type="EMBL" id="PHH76623.1"/>
    </source>
</evidence>
<dbReference type="AlphaFoldDB" id="A0A2C5Z9S4"/>
<feature type="compositionally biased region" description="Gly residues" evidence="1">
    <location>
        <begin position="122"/>
        <end position="141"/>
    </location>
</feature>
<sequence>MKFQAVVLVMAGAVSCVDMQPFEAMRRLLVLDRMIDNYKEVPGGMDRETATCNLLCCRKKSFEGICSSCRDICGGGVRNDDEKNDKDDKSKKNHDKGVEKELFGDNFDRGFNVGGGDKDENGGSGGKGVGRGSSEGNGGPGVPVYWGRRGGSVRGGGGLQGHPGLGKDHRVGGEAAVRAASQST</sequence>
<feature type="compositionally biased region" description="Basic and acidic residues" evidence="1">
    <location>
        <begin position="80"/>
        <end position="108"/>
    </location>
</feature>
<dbReference type="Proteomes" id="UP000226431">
    <property type="component" value="Unassembled WGS sequence"/>
</dbReference>
<dbReference type="PROSITE" id="PS51257">
    <property type="entry name" value="PROKAR_LIPOPROTEIN"/>
    <property type="match status" value="1"/>
</dbReference>
<feature type="compositionally biased region" description="Gly residues" evidence="1">
    <location>
        <begin position="148"/>
        <end position="164"/>
    </location>
</feature>
<evidence type="ECO:0000313" key="4">
    <source>
        <dbReference type="Proteomes" id="UP000226431"/>
    </source>
</evidence>
<keyword evidence="4" id="KW-1185">Reference proteome</keyword>
<dbReference type="EMBL" id="NJES01000155">
    <property type="protein sequence ID" value="PHH76623.1"/>
    <property type="molecule type" value="Genomic_DNA"/>
</dbReference>
<accession>A0A2C5Z9S4</accession>
<keyword evidence="2" id="KW-0732">Signal</keyword>
<evidence type="ECO:0000256" key="2">
    <source>
        <dbReference type="SAM" id="SignalP"/>
    </source>
</evidence>